<keyword evidence="9" id="KW-1185">Reference proteome</keyword>
<gene>
    <name evidence="7" type="ordered locus">Hbor_09280</name>
    <name evidence="8" type="ORF">C499_02157</name>
</gene>
<keyword evidence="3" id="KW-0378">Hydrolase</keyword>
<dbReference type="KEGG" id="hbo:Hbor_09280"/>
<dbReference type="GO" id="GO:0031012">
    <property type="term" value="C:extracellular matrix"/>
    <property type="evidence" value="ECO:0007669"/>
    <property type="project" value="InterPro"/>
</dbReference>
<dbReference type="eggNOG" id="arCOG04994">
    <property type="taxonomic scope" value="Archaea"/>
</dbReference>
<organism evidence="7 9">
    <name type="scientific">Halogeometricum borinquense (strain ATCC 700274 / DSM 11551 / JCM 10706 / KCTC 4070 / PR3)</name>
    <dbReference type="NCBI Taxonomy" id="469382"/>
    <lineage>
        <taxon>Archaea</taxon>
        <taxon>Methanobacteriati</taxon>
        <taxon>Methanobacteriota</taxon>
        <taxon>Stenosarchaea group</taxon>
        <taxon>Halobacteria</taxon>
        <taxon>Halobacteriales</taxon>
        <taxon>Haloferacaceae</taxon>
        <taxon>Halogeometricum</taxon>
    </lineage>
</organism>
<dbReference type="HOGENOM" id="CLU_043112_0_0_2"/>
<dbReference type="Proteomes" id="UP000006663">
    <property type="component" value="Chromosome"/>
</dbReference>
<dbReference type="OrthoDB" id="9634at2157"/>
<keyword evidence="2" id="KW-0479">Metal-binding</keyword>
<feature type="region of interest" description="Disordered" evidence="5">
    <location>
        <begin position="184"/>
        <end position="203"/>
    </location>
</feature>
<reference evidence="7 9" key="1">
    <citation type="journal article" date="2009" name="Stand. Genomic Sci.">
        <title>Complete genome sequence of Halogeometricum borinquense type strain (PR3).</title>
        <authorList>
            <person name="Malfatti S."/>
            <person name="Tindall B.J."/>
            <person name="Schneider S."/>
            <person name="Fahnrich R."/>
            <person name="Lapidus A."/>
            <person name="Labuttii K."/>
            <person name="Copeland A."/>
            <person name="Glavina Del Rio T."/>
            <person name="Nolan M."/>
            <person name="Chen F."/>
            <person name="Lucas S."/>
            <person name="Tice H."/>
            <person name="Cheng J.F."/>
            <person name="Bruce D."/>
            <person name="Goodwin L."/>
            <person name="Pitluck S."/>
            <person name="Anderson I."/>
            <person name="Pati A."/>
            <person name="Ivanova N."/>
            <person name="Mavromatis K."/>
            <person name="Chen A."/>
            <person name="Palaniappan K."/>
            <person name="D'haeseleer P."/>
            <person name="Goker M."/>
            <person name="Bristow J."/>
            <person name="Eisen J.A."/>
            <person name="Markowitz V."/>
            <person name="Hugenholtz P."/>
            <person name="Kyrpides N.C."/>
            <person name="Klenk H.P."/>
            <person name="Chain P."/>
        </authorList>
    </citation>
    <scope>NUCLEOTIDE SEQUENCE [LARGE SCALE GENOMIC DNA]</scope>
    <source>
        <strain evidence="9">ATCC 700274 / DSM 11551 / JCM 10706 / KCTC 4070 / PR3</strain>
        <strain evidence="7">PR 3</strain>
    </source>
</reference>
<dbReference type="GO" id="GO:0008270">
    <property type="term" value="F:zinc ion binding"/>
    <property type="evidence" value="ECO:0007669"/>
    <property type="project" value="InterPro"/>
</dbReference>
<feature type="region of interest" description="Disordered" evidence="5">
    <location>
        <begin position="23"/>
        <end position="64"/>
    </location>
</feature>
<feature type="region of interest" description="Disordered" evidence="5">
    <location>
        <begin position="473"/>
        <end position="493"/>
    </location>
</feature>
<reference evidence="8 10" key="2">
    <citation type="journal article" date="2014" name="PLoS Genet.">
        <title>Phylogenetically driven sequencing of extremely halophilic archaea reveals strategies for static and dynamic osmo-response.</title>
        <authorList>
            <person name="Becker E.A."/>
            <person name="Seitzer P.M."/>
            <person name="Tritt A."/>
            <person name="Larsen D."/>
            <person name="Krusor M."/>
            <person name="Yao A.I."/>
            <person name="Wu D."/>
            <person name="Madern D."/>
            <person name="Eisen J.A."/>
            <person name="Darling A.E."/>
            <person name="Facciotti M.T."/>
        </authorList>
    </citation>
    <scope>NUCLEOTIDE SEQUENCE [LARGE SCALE GENOMIC DNA]</scope>
    <source>
        <strain evidence="8 10">DSM 11551</strain>
    </source>
</reference>
<dbReference type="GeneID" id="9992747"/>
<evidence type="ECO:0000256" key="3">
    <source>
        <dbReference type="ARBA" id="ARBA00022801"/>
    </source>
</evidence>
<evidence type="ECO:0000313" key="7">
    <source>
        <dbReference type="EMBL" id="ADQ66522.1"/>
    </source>
</evidence>
<evidence type="ECO:0000313" key="8">
    <source>
        <dbReference type="EMBL" id="ELY30997.1"/>
    </source>
</evidence>
<dbReference type="EMBL" id="AOHT01000007">
    <property type="protein sequence ID" value="ELY30997.1"/>
    <property type="molecule type" value="Genomic_DNA"/>
</dbReference>
<dbReference type="Pfam" id="PF00413">
    <property type="entry name" value="Peptidase_M10"/>
    <property type="match status" value="1"/>
</dbReference>
<dbReference type="SUPFAM" id="SSF55486">
    <property type="entry name" value="Metalloproteases ('zincins'), catalytic domain"/>
    <property type="match status" value="2"/>
</dbReference>
<evidence type="ECO:0000256" key="1">
    <source>
        <dbReference type="ARBA" id="ARBA00022670"/>
    </source>
</evidence>
<dbReference type="InterPro" id="IPR001818">
    <property type="entry name" value="Pept_M10_metallopeptidase"/>
</dbReference>
<dbReference type="AlphaFoldDB" id="E4NPG7"/>
<evidence type="ECO:0000313" key="9">
    <source>
        <dbReference type="Proteomes" id="UP000006663"/>
    </source>
</evidence>
<dbReference type="Gene3D" id="3.40.390.10">
    <property type="entry name" value="Collagenase (Catalytic Domain)"/>
    <property type="match status" value="2"/>
</dbReference>
<dbReference type="GO" id="GO:0006508">
    <property type="term" value="P:proteolysis"/>
    <property type="evidence" value="ECO:0007669"/>
    <property type="project" value="UniProtKB-KW"/>
</dbReference>
<proteinExistence type="predicted"/>
<feature type="domain" description="Peptidase M10 metallopeptidase" evidence="6">
    <location>
        <begin position="65"/>
        <end position="337"/>
    </location>
</feature>
<dbReference type="PROSITE" id="PS51257">
    <property type="entry name" value="PROKAR_LIPOPROTEIN"/>
    <property type="match status" value="1"/>
</dbReference>
<evidence type="ECO:0000313" key="10">
    <source>
        <dbReference type="Proteomes" id="UP000011585"/>
    </source>
</evidence>
<accession>E4NPG7</accession>
<keyword evidence="4" id="KW-0862">Zinc</keyword>
<name>E4NPG7_HALBP</name>
<protein>
    <submittedName>
        <fullName evidence="7">Matrixin</fullName>
    </submittedName>
</protein>
<dbReference type="RefSeq" id="WP_006053747.1">
    <property type="nucleotide sequence ID" value="NC_014729.1"/>
</dbReference>
<dbReference type="EMBL" id="CP001690">
    <property type="protein sequence ID" value="ADQ66522.1"/>
    <property type="molecule type" value="Genomic_DNA"/>
</dbReference>
<sequence length="493" mass="54310">MRIRIALVAFLLLLAGCSGTDPFAGEPSSEIAKTTVPSTEKTRAPSPTDAATPTSEPATDRVNPWGHENVSVAVSADLGTYGYGTFHEEIRTALEYWNTRENTSYPVQYELTNTTYDADIVVNVEPRVNTCNGRRAAYSFDYCSDVLSAEDSIDSQIDVSMTGRYDENETRQVAKRMFAGLSGTKDAEASVEPDPNGTPWPWQSTVTVGINASAGGNRDYKPFVAETIAYWEKNQDEYGEYTTDFELRPNEPSPDVEVRIVESIPNCGKNDNSTSDALGCASVLDDGAHASDTEVVRIMYDQSDESIVQTMKHEFGHLYGLEHGEGPMPLMDETYRSETLPRPNATERPLPWRSNTLSVYVDYSNITDSDSEQVEREIRDATDYYEAGAEGYVPGNLTFEYVSDPAEADITIRFYNTFASGTGESRLSASGEDTDGDGALEFYTTGTIYITDIYHDRVGWHVGANLGSLMGAKSHSDLPPPFDGSDDNRDDWN</sequence>
<evidence type="ECO:0000256" key="2">
    <source>
        <dbReference type="ARBA" id="ARBA00022723"/>
    </source>
</evidence>
<evidence type="ECO:0000256" key="4">
    <source>
        <dbReference type="ARBA" id="ARBA00022833"/>
    </source>
</evidence>
<keyword evidence="1" id="KW-0645">Protease</keyword>
<dbReference type="InterPro" id="IPR024079">
    <property type="entry name" value="MetalloPept_cat_dom_sf"/>
</dbReference>
<dbReference type="Proteomes" id="UP000011585">
    <property type="component" value="Unassembled WGS sequence"/>
</dbReference>
<dbReference type="GO" id="GO:0004222">
    <property type="term" value="F:metalloendopeptidase activity"/>
    <property type="evidence" value="ECO:0007669"/>
    <property type="project" value="InterPro"/>
</dbReference>
<evidence type="ECO:0000256" key="5">
    <source>
        <dbReference type="SAM" id="MobiDB-lite"/>
    </source>
</evidence>
<evidence type="ECO:0000259" key="6">
    <source>
        <dbReference type="Pfam" id="PF00413"/>
    </source>
</evidence>